<sequence length="274" mass="33256">MEKCIFIKKWIDNMKFLQEQLLSFLGKDEVDQCDYNNLINQTRELQIQNNKHFLKAYLHLISKIADNHYQNNNFYAKIERIIKIYQDDIQKEISNFDIFNIFKRNKRIIFFLLKEKIIIPDHSIANIISKNKYKERFYPQYFYNEFKSFLTQDFVNPTTFISKDFEFDREKGQNDDYICHLIRNDIIDEFISYSGRSLLKLTYQIKPSIFEANLFLLKHKKVTLIQYAAFYGAIQIFQYLKVNNVKLTPNLWLFFNSQSKCRIDSYFGKKWHHT</sequence>
<dbReference type="Proteomes" id="UP001470230">
    <property type="component" value="Unassembled WGS sequence"/>
</dbReference>
<reference evidence="1 2" key="1">
    <citation type="submission" date="2024-04" db="EMBL/GenBank/DDBJ databases">
        <title>Tritrichomonas musculus Genome.</title>
        <authorList>
            <person name="Alves-Ferreira E."/>
            <person name="Grigg M."/>
            <person name="Lorenzi H."/>
            <person name="Galac M."/>
        </authorList>
    </citation>
    <scope>NUCLEOTIDE SEQUENCE [LARGE SCALE GENOMIC DNA]</scope>
    <source>
        <strain evidence="1 2">EAF2021</strain>
    </source>
</reference>
<organism evidence="1 2">
    <name type="scientific">Tritrichomonas musculus</name>
    <dbReference type="NCBI Taxonomy" id="1915356"/>
    <lineage>
        <taxon>Eukaryota</taxon>
        <taxon>Metamonada</taxon>
        <taxon>Parabasalia</taxon>
        <taxon>Tritrichomonadida</taxon>
        <taxon>Tritrichomonadidae</taxon>
        <taxon>Tritrichomonas</taxon>
    </lineage>
</organism>
<comment type="caution">
    <text evidence="1">The sequence shown here is derived from an EMBL/GenBank/DDBJ whole genome shotgun (WGS) entry which is preliminary data.</text>
</comment>
<keyword evidence="2" id="KW-1185">Reference proteome</keyword>
<gene>
    <name evidence="1" type="ORF">M9Y10_025250</name>
</gene>
<dbReference type="EMBL" id="JAPFFF010000036">
    <property type="protein sequence ID" value="KAK8843060.1"/>
    <property type="molecule type" value="Genomic_DNA"/>
</dbReference>
<evidence type="ECO:0000313" key="1">
    <source>
        <dbReference type="EMBL" id="KAK8843060.1"/>
    </source>
</evidence>
<protein>
    <submittedName>
        <fullName evidence="1">Uncharacterized protein</fullName>
    </submittedName>
</protein>
<proteinExistence type="predicted"/>
<evidence type="ECO:0000313" key="2">
    <source>
        <dbReference type="Proteomes" id="UP001470230"/>
    </source>
</evidence>
<accession>A0ABR2H9Z8</accession>
<name>A0ABR2H9Z8_9EUKA</name>